<protein>
    <submittedName>
        <fullName evidence="6">Isoprenylcysteine carboxylmethyltransferase family protein</fullName>
    </submittedName>
</protein>
<dbReference type="Pfam" id="PF04140">
    <property type="entry name" value="ICMT"/>
    <property type="match status" value="1"/>
</dbReference>
<dbReference type="InterPro" id="IPR007269">
    <property type="entry name" value="ICMT_MeTrfase"/>
</dbReference>
<dbReference type="PANTHER" id="PTHR43847">
    <property type="entry name" value="BLL3993 PROTEIN"/>
    <property type="match status" value="1"/>
</dbReference>
<dbReference type="EMBL" id="JAMXLR010000026">
    <property type="protein sequence ID" value="MCO6043765.1"/>
    <property type="molecule type" value="Genomic_DNA"/>
</dbReference>
<evidence type="ECO:0000256" key="3">
    <source>
        <dbReference type="ARBA" id="ARBA00022989"/>
    </source>
</evidence>
<feature type="transmembrane region" description="Helical" evidence="5">
    <location>
        <begin position="41"/>
        <end position="60"/>
    </location>
</feature>
<keyword evidence="2 5" id="KW-0812">Transmembrane</keyword>
<dbReference type="InterPro" id="IPR052527">
    <property type="entry name" value="Metal_cation-efflux_comp"/>
</dbReference>
<evidence type="ECO:0000313" key="6">
    <source>
        <dbReference type="EMBL" id="MCO6043765.1"/>
    </source>
</evidence>
<dbReference type="GO" id="GO:0016020">
    <property type="term" value="C:membrane"/>
    <property type="evidence" value="ECO:0007669"/>
    <property type="project" value="UniProtKB-SubCell"/>
</dbReference>
<feature type="transmembrane region" description="Helical" evidence="5">
    <location>
        <begin position="120"/>
        <end position="153"/>
    </location>
</feature>
<reference evidence="6" key="1">
    <citation type="submission" date="2022-06" db="EMBL/GenBank/DDBJ databases">
        <title>Aeoliella straminimaris, a novel planctomycete from sediments.</title>
        <authorList>
            <person name="Vitorino I.R."/>
            <person name="Lage O.M."/>
        </authorList>
    </citation>
    <scope>NUCLEOTIDE SEQUENCE</scope>
    <source>
        <strain evidence="6">ICT_H6.2</strain>
    </source>
</reference>
<comment type="subcellular location">
    <subcellularLocation>
        <location evidence="1">Membrane</location>
        <topology evidence="1">Multi-pass membrane protein</topology>
    </subcellularLocation>
</comment>
<organism evidence="6 7">
    <name type="scientific">Aeoliella straminimaris</name>
    <dbReference type="NCBI Taxonomy" id="2954799"/>
    <lineage>
        <taxon>Bacteria</taxon>
        <taxon>Pseudomonadati</taxon>
        <taxon>Planctomycetota</taxon>
        <taxon>Planctomycetia</taxon>
        <taxon>Pirellulales</taxon>
        <taxon>Lacipirellulaceae</taxon>
        <taxon>Aeoliella</taxon>
    </lineage>
</organism>
<keyword evidence="3 5" id="KW-1133">Transmembrane helix</keyword>
<dbReference type="RefSeq" id="WP_252851870.1">
    <property type="nucleotide sequence ID" value="NZ_JAMXLR010000026.1"/>
</dbReference>
<feature type="transmembrane region" description="Helical" evidence="5">
    <location>
        <begin position="67"/>
        <end position="86"/>
    </location>
</feature>
<evidence type="ECO:0000256" key="1">
    <source>
        <dbReference type="ARBA" id="ARBA00004141"/>
    </source>
</evidence>
<evidence type="ECO:0000313" key="7">
    <source>
        <dbReference type="Proteomes" id="UP001155241"/>
    </source>
</evidence>
<keyword evidence="7" id="KW-1185">Reference proteome</keyword>
<name>A0A9X2JF77_9BACT</name>
<evidence type="ECO:0000256" key="4">
    <source>
        <dbReference type="ARBA" id="ARBA00023136"/>
    </source>
</evidence>
<evidence type="ECO:0000256" key="5">
    <source>
        <dbReference type="SAM" id="Phobius"/>
    </source>
</evidence>
<gene>
    <name evidence="6" type="ORF">NG895_07585</name>
</gene>
<dbReference type="Gene3D" id="1.20.120.1630">
    <property type="match status" value="1"/>
</dbReference>
<dbReference type="PANTHER" id="PTHR43847:SF1">
    <property type="entry name" value="BLL3993 PROTEIN"/>
    <property type="match status" value="1"/>
</dbReference>
<dbReference type="GO" id="GO:0004671">
    <property type="term" value="F:protein C-terminal S-isoprenylcysteine carboxyl O-methyltransferase activity"/>
    <property type="evidence" value="ECO:0007669"/>
    <property type="project" value="InterPro"/>
</dbReference>
<sequence length="184" mass="20079">MIDLPTVLALAIPLAQGATEQRAMHRTGSASRPRHAEWTFFAVNIPYWLLIGLGTAEHLVRPTRPGWIMLAVGSVLATAGVAIRVTCHHQLAGAFSPYVELAPEHQLIDTGFYGIVRHPMYLGTLMMLVGLPLLLASPVAAGCAAAATAGLVFRIVKEEQLLRGELLGYDEYMQRTWRLVPGVW</sequence>
<dbReference type="Proteomes" id="UP001155241">
    <property type="component" value="Unassembled WGS sequence"/>
</dbReference>
<evidence type="ECO:0000256" key="2">
    <source>
        <dbReference type="ARBA" id="ARBA00022692"/>
    </source>
</evidence>
<dbReference type="AlphaFoldDB" id="A0A9X2JF77"/>
<comment type="caution">
    <text evidence="6">The sequence shown here is derived from an EMBL/GenBank/DDBJ whole genome shotgun (WGS) entry which is preliminary data.</text>
</comment>
<accession>A0A9X2JF77</accession>
<keyword evidence="4 5" id="KW-0472">Membrane</keyword>
<proteinExistence type="predicted"/>